<dbReference type="SUPFAM" id="SSF52980">
    <property type="entry name" value="Restriction endonuclease-like"/>
    <property type="match status" value="1"/>
</dbReference>
<evidence type="ECO:0000313" key="3">
    <source>
        <dbReference type="Proteomes" id="UP000244729"/>
    </source>
</evidence>
<dbReference type="Pfam" id="PF04480">
    <property type="entry name" value="DUF559"/>
    <property type="match status" value="1"/>
</dbReference>
<feature type="domain" description="DUF559" evidence="1">
    <location>
        <begin position="211"/>
        <end position="268"/>
    </location>
</feature>
<dbReference type="AlphaFoldDB" id="A0A2S0WT82"/>
<keyword evidence="3" id="KW-1185">Reference proteome</keyword>
<evidence type="ECO:0000313" key="2">
    <source>
        <dbReference type="EMBL" id="AWB94537.1"/>
    </source>
</evidence>
<name>A0A2S0WT82_9MICO</name>
<accession>A0A2S0WT82</accession>
<dbReference type="KEGG" id="agm:DCE93_01665"/>
<gene>
    <name evidence="2" type="ORF">DCE93_01665</name>
</gene>
<protein>
    <recommendedName>
        <fullName evidence="1">DUF559 domain-containing protein</fullName>
    </recommendedName>
</protein>
<reference evidence="2 3" key="1">
    <citation type="submission" date="2018-04" db="EMBL/GenBank/DDBJ databases">
        <authorList>
            <person name="Li J."/>
        </authorList>
    </citation>
    <scope>NUCLEOTIDE SEQUENCE [LARGE SCALE GENOMIC DNA]</scope>
    <source>
        <strain evidence="3">30A</strain>
    </source>
</reference>
<dbReference type="InterPro" id="IPR007569">
    <property type="entry name" value="DUF559"/>
</dbReference>
<evidence type="ECO:0000259" key="1">
    <source>
        <dbReference type="Pfam" id="PF04480"/>
    </source>
</evidence>
<organism evidence="2 3">
    <name type="scientific">Agromyces badenianii</name>
    <dbReference type="NCBI Taxonomy" id="2080742"/>
    <lineage>
        <taxon>Bacteria</taxon>
        <taxon>Bacillati</taxon>
        <taxon>Actinomycetota</taxon>
        <taxon>Actinomycetes</taxon>
        <taxon>Micrococcales</taxon>
        <taxon>Microbacteriaceae</taxon>
        <taxon>Agromyces</taxon>
    </lineage>
</organism>
<sequence>MVPVRVLDELGVTKSARVAAIGAGALMSVRQGWYSVPDAPPDVVSAVRVGGALTAASVARLHGLWLLGDARLHVRVPGSASRLRSPDDRSVPLAPSHSVCVHYRERPGGAGDLPARDGLPRALAEMFSCAGPLPAMIAVDSALNSGELGAAGRAELRTLVGGAHRRLVDAADAGCDSGLETIARMLLVSRRVRHRTQAWIAGVGRVDLLIGDRLVVELDGAGFHIDRPDFEKDRRRGLELARQGYLLVRLTYRMVVNDGETTRATLLALIARGDHRWGVRAQHHVR</sequence>
<dbReference type="EMBL" id="CP028913">
    <property type="protein sequence ID" value="AWB94537.1"/>
    <property type="molecule type" value="Genomic_DNA"/>
</dbReference>
<dbReference type="Gene3D" id="3.40.960.10">
    <property type="entry name" value="VSR Endonuclease"/>
    <property type="match status" value="1"/>
</dbReference>
<dbReference type="Proteomes" id="UP000244729">
    <property type="component" value="Chromosome"/>
</dbReference>
<dbReference type="InterPro" id="IPR011335">
    <property type="entry name" value="Restrct_endonuc-II-like"/>
</dbReference>
<proteinExistence type="predicted"/>